<dbReference type="Proteomes" id="UP000552097">
    <property type="component" value="Unassembled WGS sequence"/>
</dbReference>
<sequence>MSQDTWDALKATPLAEVRRRAAIVGELTEVRPMVVDDAERFAWNDSGGQSAVWYFTPDGLALLLVFDHESELNLYAEGDYALQESLYRGVPESLVRLVRDRPENYESLNLVDSETGRAIHYAGGVFWFDGERWRAAEGFLDHCEREGLAPLIESGFGYCLGDYAFGREFTAETVIALRDFDGRYEEASERDAALVEAQEVIDRHAASRREVGVSER</sequence>
<dbReference type="EMBL" id="JACHMO010000001">
    <property type="protein sequence ID" value="MBB5807423.1"/>
    <property type="molecule type" value="Genomic_DNA"/>
</dbReference>
<reference evidence="1 2" key="1">
    <citation type="submission" date="2020-08" db="EMBL/GenBank/DDBJ databases">
        <title>Sequencing the genomes of 1000 actinobacteria strains.</title>
        <authorList>
            <person name="Klenk H.-P."/>
        </authorList>
    </citation>
    <scope>NUCLEOTIDE SEQUENCE [LARGE SCALE GENOMIC DNA]</scope>
    <source>
        <strain evidence="1 2">DSM 45486</strain>
    </source>
</reference>
<comment type="caution">
    <text evidence="1">The sequence shown here is derived from an EMBL/GenBank/DDBJ whole genome shotgun (WGS) entry which is preliminary data.</text>
</comment>
<protein>
    <submittedName>
        <fullName evidence="1">Uncharacterized protein</fullName>
    </submittedName>
</protein>
<evidence type="ECO:0000313" key="1">
    <source>
        <dbReference type="EMBL" id="MBB5807423.1"/>
    </source>
</evidence>
<gene>
    <name evidence="1" type="ORF">F4560_007191</name>
</gene>
<dbReference type="AlphaFoldDB" id="A0A7W9HS56"/>
<proteinExistence type="predicted"/>
<organism evidence="1 2">
    <name type="scientific">Saccharothrix ecbatanensis</name>
    <dbReference type="NCBI Taxonomy" id="1105145"/>
    <lineage>
        <taxon>Bacteria</taxon>
        <taxon>Bacillati</taxon>
        <taxon>Actinomycetota</taxon>
        <taxon>Actinomycetes</taxon>
        <taxon>Pseudonocardiales</taxon>
        <taxon>Pseudonocardiaceae</taxon>
        <taxon>Saccharothrix</taxon>
    </lineage>
</organism>
<keyword evidence="2" id="KW-1185">Reference proteome</keyword>
<accession>A0A7W9HS56</accession>
<evidence type="ECO:0000313" key="2">
    <source>
        <dbReference type="Proteomes" id="UP000552097"/>
    </source>
</evidence>
<dbReference type="RefSeq" id="WP_184927485.1">
    <property type="nucleotide sequence ID" value="NZ_JACHMO010000001.1"/>
</dbReference>
<name>A0A7W9HS56_9PSEU</name>